<feature type="domain" description="SLH" evidence="3">
    <location>
        <begin position="2836"/>
        <end position="2893"/>
    </location>
</feature>
<evidence type="ECO:0000256" key="1">
    <source>
        <dbReference type="ARBA" id="ARBA00004196"/>
    </source>
</evidence>
<feature type="chain" id="PRO_5031483719" description="SLH domain-containing protein" evidence="2">
    <location>
        <begin position="29"/>
        <end position="2893"/>
    </location>
</feature>
<evidence type="ECO:0000313" key="5">
    <source>
        <dbReference type="Proteomes" id="UP000502248"/>
    </source>
</evidence>
<dbReference type="PROSITE" id="PS51272">
    <property type="entry name" value="SLH"/>
    <property type="match status" value="3"/>
</dbReference>
<proteinExistence type="predicted"/>
<dbReference type="GO" id="GO:0030313">
    <property type="term" value="C:cell envelope"/>
    <property type="evidence" value="ECO:0007669"/>
    <property type="project" value="UniProtKB-SubCell"/>
</dbReference>
<dbReference type="InterPro" id="IPR011050">
    <property type="entry name" value="Pectin_lyase_fold/virulence"/>
</dbReference>
<dbReference type="InterPro" id="IPR013378">
    <property type="entry name" value="InlB-like_B-rpt"/>
</dbReference>
<dbReference type="SUPFAM" id="SSF51126">
    <property type="entry name" value="Pectin lyase-like"/>
    <property type="match status" value="2"/>
</dbReference>
<name>A0A7Z2VKJ4_9BACL</name>
<protein>
    <recommendedName>
        <fullName evidence="3">SLH domain-containing protein</fullName>
    </recommendedName>
</protein>
<evidence type="ECO:0000259" key="3">
    <source>
        <dbReference type="PROSITE" id="PS51272"/>
    </source>
</evidence>
<dbReference type="Pfam" id="PF20578">
    <property type="entry name" value="aBig_2"/>
    <property type="match status" value="4"/>
</dbReference>
<feature type="domain" description="SLH" evidence="3">
    <location>
        <begin position="2709"/>
        <end position="2772"/>
    </location>
</feature>
<dbReference type="SUPFAM" id="SSF49344">
    <property type="entry name" value="CBD9-like"/>
    <property type="match status" value="1"/>
</dbReference>
<dbReference type="InterPro" id="IPR012334">
    <property type="entry name" value="Pectin_lyas_fold"/>
</dbReference>
<dbReference type="InterPro" id="IPR046780">
    <property type="entry name" value="aBig_2"/>
</dbReference>
<gene>
    <name evidence="4" type="ORF">HH215_16955</name>
</gene>
<dbReference type="Proteomes" id="UP000502248">
    <property type="component" value="Chromosome"/>
</dbReference>
<comment type="subcellular location">
    <subcellularLocation>
        <location evidence="1">Cell envelope</location>
    </subcellularLocation>
</comment>
<dbReference type="Gene3D" id="2.60.40.1190">
    <property type="match status" value="1"/>
</dbReference>
<evidence type="ECO:0000256" key="2">
    <source>
        <dbReference type="SAM" id="SignalP"/>
    </source>
</evidence>
<accession>A0A7Z2VKJ4</accession>
<dbReference type="EMBL" id="CP051680">
    <property type="protein sequence ID" value="QJD84706.1"/>
    <property type="molecule type" value="Genomic_DNA"/>
</dbReference>
<keyword evidence="5" id="KW-1185">Reference proteome</keyword>
<dbReference type="CDD" id="cd09621">
    <property type="entry name" value="CBM9_like_5"/>
    <property type="match status" value="1"/>
</dbReference>
<sequence>MIKRRLLAFLLVTAMLLTLFSPPRIVSAAWGDDVNLLTVNAGSDGNTATSTLAPDGQVAWKLNTGTSKNGGPWDNLFTPSLVPPHNVLAYKDGYFAFEMYVPNESFKDIQGNNWLVIVSDSNPHPTDKFNNDSRLQLNVSGVSTAAVGTWATVYTKLSSTSTVAGNFNDAWLDQVTRLAMHLQWGTNVPSTDVFIKNPRFQKSTLGVPGSPSTVPSLDVATKTVTANAPASGQAVEFAISEDGIAPGSGWVDGINNGNVYTHQFATLPSADTFYVFARAKANGSYNFVGASSRITVTSIDEQTLVSQAAASLTWDTIKGNNTSENDVKSQLSLPTTIGTTNVAWSSDNAAISNTGSVNGLLNREVDKTVVLTATITKGSASATKTFTLTVKAMPAEVNARTAAYFPNIEEGTINTVAPDGNNAVKLGAGKIGAGAERIWNANSGNQNLLAYANQYFVFDMYVTHTDLLNSSGNNWIAIASGGNNLDTNSRLNLNVSDIRNGHVNEWITVYAQLSTANSPNGFNPVTLDTVQEMRLQMQWASVPQGDIYIKNARFQGNADSPKPIPAAVETNGNVTLSSAAPTNGQAVQFAINATGSAPEEGDWTTGTLDSGIYSMQIPKPTGNTYYTFARTAQNTQYPFAGTHTRVKVVHLDDNQAVADADAQLTWDTIKNANANQSGVRTALTLPATGANDTAIAWSAVPTGILDTATGSVTRDPNQDKAVTLTATITKGNATPVTKTFNLTVVKTANELAGVFIDFNDTNTFAPIGDPAQKLQGNGIGISLSGDNSAVERVTQSGVNAVKVGDFIYVIVNEPNLVPVNKVELEVKYWRPSAASGISLHYNTIYPGNFNGYDAYRSASLPATGSGNSWVSSKVVLNGANFAVGAQNQGAHFRFATAGTIIQSIRITEIPPTDAEAVQLASDALTWDAIKGTNTRQDLVETDLTLAESGSGNTNIAWTSTNEAVINSDTGAVARQAANTAVTLTATISKGTATPVVKTFTIVVRGTGIGTDEDAVNQMLNKLTWDFIKGVNASEATVTTNLVLPSMGENMTDITWATSDATLITAAGLIPTNRPDGGGAVTLTATIKRGTVAAPATRTKTFALTVPGRYDYAKHMRTAIDQVYDAKDWAISDFNVLAFGAKTDAMAAAEGLVDFDNREAFQAAIDAAYNDGGGVVYAPAGTYAFRTETTGTISVKSTTGNTTYEYKQVLNLRAGVQLRGEWDNPDAAGYDGKIDGTVLAVYAGHNSANYDTYVDSDERENQTGGKKVANVSDRFIDMEQGTGVSNLSVWYPNQDINAETVVEKRNEDGQKTGEFETINGIPYPWTFYQRTGNSATLDNVTLVNAWGGFISLPSEMHYVVNSKMTALYKGIVVHTCTDIGRIENVNMNPKYWANSGLDGAPTLSAARAYTRGNATGFMMHRSDWEYVSGLNISGYKTGMWIGREPGGDEAPNAQFYGVKIEDSQTGAYIDNVNGFGLLISNSEFGGDNAVYFNERFDTSVQFNGVAFKGPIVSNARGGVISFEDSTFDEYDDYALSFLNRGNALVSQSNFKQADKHAHLGMNFGTFKSVNSGYNLNIESANLAAHINNLELDVKADGNNTKVQVVNDVEYLFEPIPKDVKTDIDVHPRPASNAVLRLDFPRSLTNNAPTVDISAKLQEALNYIRTNHGGGTIYLPGGRYRLDNPVIVPEGVEIRGTWDVQHHTQGGGTAIFTTYAGGALGENGASLIQLKANAGLRGLNLTQANITSVNLNNPEQTLKTPFLVQGQGAGVYAINLTIPIGDKGIDLASYPTNGHYVDYLGGTLLRAGIWVGGGAEGGFIRNMQFNPHYALRLPGGQGYTAPSGDLYGFVQRYMSALKFADVEDQTIFNNFVFGSVYGVHFLKRDLGNGQFAYPGKMTMIGHGSDGTTYALYVEDADEHTKIIAINSELVNTNIPTEPNRAYVRMGDVANTAKIHPDSELALYNSAFWGSPTVAGAIVNNGIVRLQQANFTQLPGNNPGIDVQGGKAHVYTSFFQPSKDGQNNNVYAMLRDTGTSIELSNNYYASGLRNRAPANNPYGIYGSDLLAEPFVFNLTDNGDKHQISFKYNVGGRTSAPGTLSVVSPAAYGADFTPVKFSALAAGESVTVDLPYYVAGLITFELRLEDGNQYAYTTKFDAAYAEKVSTVGSENPAKSAATPAFVMDTRDYVTMGTWDGPQDLGAESRFAWDDANLYAYIVVKDDVHFSNQSGGNIWKEDNLQLGIDLRNPVTDSTTRNEFGFTLNNDNETVVWAWTRPTGANAPTAPITDIVANITRDENTKTTVYDLKIPFNTVSNNPASGLANGIIGVSVMLNESDGPSESDGTRTTFEVVSGHLKNSSLFTDLHLLSAGGYKEKLEASARAAVTKALASESAADVAMARNFVAILADGAVKTELLNAINAIVVSYTVTFKDWNGTVLKTESVNQGEDATAPTQPSRAGYTFAGWSVAFSNVQSDLTVVAEYTAVPGNSSPSGSGSVPPSAKVNVDSNGNVIVSSTPTLNNSSKIAETLLSQNEIENAFGRATGESKRIKVSLSGIENAKGYALGLPTSWFKVDSDRSVVIETPFGSAVVSSAMFTAAQLHGAGQTVTLVIREVDKSGWSQRLIDQIGNHPALDLSVMFDDKVVEWSNTEAPVTILVPYTPTASEKQNADRLVVWYVDGKGKATPVPNGRYDGATGQMAFRTSHFSQYAVVYAALKFNDLSLVAWAAKEIEALAARGVVEGTSATTFDPGTAIGRGEFLAQLIRLLELDAKFTDNFADVPTSSPDYEELGIGRALGIVEGVGGNKFLPDTEISREDVSVILKRALDQWQNKLPKVSSKTVDDFKDGAKAATYAREGLAYLLSVGLLQGKSDNSLNPKGNLTRAEAAVILYRIYTQSR</sequence>
<dbReference type="InterPro" id="IPR042229">
    <property type="entry name" value="Listeria/Bacterioides_rpt_sf"/>
</dbReference>
<dbReference type="Pfam" id="PF06452">
    <property type="entry name" value="CBM9_1"/>
    <property type="match status" value="1"/>
</dbReference>
<dbReference type="Pfam" id="PF09479">
    <property type="entry name" value="Flg_new"/>
    <property type="match status" value="1"/>
</dbReference>
<feature type="signal peptide" evidence="2">
    <location>
        <begin position="1"/>
        <end position="28"/>
    </location>
</feature>
<dbReference type="GO" id="GO:0016052">
    <property type="term" value="P:carbohydrate catabolic process"/>
    <property type="evidence" value="ECO:0007669"/>
    <property type="project" value="InterPro"/>
</dbReference>
<dbReference type="InterPro" id="IPR010502">
    <property type="entry name" value="Carb-bd_dom_fam9"/>
</dbReference>
<organism evidence="4 5">
    <name type="scientific">Cohnella herbarum</name>
    <dbReference type="NCBI Taxonomy" id="2728023"/>
    <lineage>
        <taxon>Bacteria</taxon>
        <taxon>Bacillati</taxon>
        <taxon>Bacillota</taxon>
        <taxon>Bacilli</taxon>
        <taxon>Bacillales</taxon>
        <taxon>Paenibacillaceae</taxon>
        <taxon>Cohnella</taxon>
    </lineage>
</organism>
<dbReference type="RefSeq" id="WP_169280987.1">
    <property type="nucleotide sequence ID" value="NZ_CP051680.1"/>
</dbReference>
<evidence type="ECO:0000313" key="4">
    <source>
        <dbReference type="EMBL" id="QJD84706.1"/>
    </source>
</evidence>
<dbReference type="GO" id="GO:0030246">
    <property type="term" value="F:carbohydrate binding"/>
    <property type="evidence" value="ECO:0007669"/>
    <property type="project" value="InterPro"/>
</dbReference>
<dbReference type="Pfam" id="PF00395">
    <property type="entry name" value="SLH"/>
    <property type="match status" value="3"/>
</dbReference>
<feature type="domain" description="SLH" evidence="3">
    <location>
        <begin position="2773"/>
        <end position="2831"/>
    </location>
</feature>
<dbReference type="Gene3D" id="2.60.40.4270">
    <property type="entry name" value="Listeria-Bacteroides repeat domain"/>
    <property type="match status" value="1"/>
</dbReference>
<reference evidence="4 5" key="1">
    <citation type="submission" date="2020-04" db="EMBL/GenBank/DDBJ databases">
        <title>Genome sequencing of novel species.</title>
        <authorList>
            <person name="Heo J."/>
            <person name="Kim S.-J."/>
            <person name="Kim J.-S."/>
            <person name="Hong S.-B."/>
            <person name="Kwon S.-W."/>
        </authorList>
    </citation>
    <scope>NUCLEOTIDE SEQUENCE [LARGE SCALE GENOMIC DNA]</scope>
    <source>
        <strain evidence="4 5">MFER-1</strain>
    </source>
</reference>
<dbReference type="InterPro" id="IPR001119">
    <property type="entry name" value="SLH_dom"/>
</dbReference>
<dbReference type="GO" id="GO:0004553">
    <property type="term" value="F:hydrolase activity, hydrolyzing O-glycosyl compounds"/>
    <property type="evidence" value="ECO:0007669"/>
    <property type="project" value="InterPro"/>
</dbReference>
<keyword evidence="2" id="KW-0732">Signal</keyword>
<dbReference type="KEGG" id="cheb:HH215_16955"/>
<dbReference type="Gene3D" id="2.160.20.10">
    <property type="entry name" value="Single-stranded right-handed beta-helix, Pectin lyase-like"/>
    <property type="match status" value="2"/>
</dbReference>